<gene>
    <name evidence="1" type="ORF">BGE01nite_44270</name>
</gene>
<keyword evidence="2" id="KW-1185">Reference proteome</keyword>
<organism evidence="1 2">
    <name type="scientific">Brevifollis gellanilyticus</name>
    <dbReference type="NCBI Taxonomy" id="748831"/>
    <lineage>
        <taxon>Bacteria</taxon>
        <taxon>Pseudomonadati</taxon>
        <taxon>Verrucomicrobiota</taxon>
        <taxon>Verrucomicrobiia</taxon>
        <taxon>Verrucomicrobiales</taxon>
        <taxon>Verrucomicrobiaceae</taxon>
    </lineage>
</organism>
<dbReference type="EMBL" id="BKAG01000042">
    <property type="protein sequence ID" value="GEP45136.1"/>
    <property type="molecule type" value="Genomic_DNA"/>
</dbReference>
<name>A0A512MEJ7_9BACT</name>
<accession>A0A512MEJ7</accession>
<dbReference type="Proteomes" id="UP000321577">
    <property type="component" value="Unassembled WGS sequence"/>
</dbReference>
<evidence type="ECO:0000313" key="2">
    <source>
        <dbReference type="Proteomes" id="UP000321577"/>
    </source>
</evidence>
<protein>
    <submittedName>
        <fullName evidence="1">Uncharacterized protein</fullName>
    </submittedName>
</protein>
<evidence type="ECO:0000313" key="1">
    <source>
        <dbReference type="EMBL" id="GEP45136.1"/>
    </source>
</evidence>
<proteinExistence type="predicted"/>
<dbReference type="AlphaFoldDB" id="A0A512MEJ7"/>
<sequence>MAAEEKRITVSEAEVKTEVAAALVWLDALGYPSVKGLQPGAVKTNGTGLGTSDADADRWLTQAGFLKSGDGGTLDVLNRWLVPARYHLQDDPPDLKRRFEPKDLEWLVMREMDLVRGSGAGGFADMEIPRPPVALRLLLLARYCRELNEAALFSRVEARLLEQVKLSKEAAANAPAEWPAFYRSLEEQASLYMIQLCLHSLTDRAQSWEVMSGRLRAVAEACADRQVEASRRARLLAERMSSYAEEEKSEPLMAMNEIRELPIEKRVNELIRCLRAASRDGSEGVEGVHGELVKLGQQAVPGLIRALADHRPSRTPPLFSCASGPQADLYVSSIADEAATLLRDITGHTFAENQDPKTGIYEPDGAERVIRQDYEMWWADFQAKGEREFLIQQVSLATRDMEAMSRLLLKKYPQDAIAAIATGLPRIKEPYVRSNVIQNLSLQTLGRQDDPRVIGLLRTEMLTGPTLWCRVSAAVSLRNYGQWQPDITEAMLTEWRDLARKKESYEDANAVDSLISYLTFTQDVKVIEALMTDLRSRPIENRLAFIDHVADAYPRNHRNTDLPTSPELRALIEKSLVSLLDDDAVKQGVYGPGFLDVRAGERAAEALVRLLPEEYAFDAKATAKEKAVAMGTIKWRWLEKTGAVGK</sequence>
<comment type="caution">
    <text evidence="1">The sequence shown here is derived from an EMBL/GenBank/DDBJ whole genome shotgun (WGS) entry which is preliminary data.</text>
</comment>
<reference evidence="1 2" key="1">
    <citation type="submission" date="2019-07" db="EMBL/GenBank/DDBJ databases">
        <title>Whole genome shotgun sequence of Brevifollis gellanilyticus NBRC 108608.</title>
        <authorList>
            <person name="Hosoyama A."/>
            <person name="Uohara A."/>
            <person name="Ohji S."/>
            <person name="Ichikawa N."/>
        </authorList>
    </citation>
    <scope>NUCLEOTIDE SEQUENCE [LARGE SCALE GENOMIC DNA]</scope>
    <source>
        <strain evidence="1 2">NBRC 108608</strain>
    </source>
</reference>